<dbReference type="RefSeq" id="XP_066914046.1">
    <property type="nucleotide sequence ID" value="XM_067057945.1"/>
</dbReference>
<evidence type="ECO:0000313" key="4">
    <source>
        <dbReference type="EnsemblMetazoa" id="CLYHEMP019180.1"/>
    </source>
</evidence>
<proteinExistence type="inferred from homology"/>
<dbReference type="OrthoDB" id="5984572at2759"/>
<accession>A0A7M5X7R8</accession>
<protein>
    <recommendedName>
        <fullName evidence="2">Biogenesis of lysosome-related organelles complex 1 subunit 3</fullName>
    </recommendedName>
</protein>
<comment type="similarity">
    <text evidence="1">Belongs to the BLOC1S3 family.</text>
</comment>
<reference evidence="4" key="1">
    <citation type="submission" date="2021-01" db="UniProtKB">
        <authorList>
            <consortium name="EnsemblMetazoa"/>
        </authorList>
    </citation>
    <scope>IDENTIFICATION</scope>
</reference>
<evidence type="ECO:0000313" key="5">
    <source>
        <dbReference type="Proteomes" id="UP000594262"/>
    </source>
</evidence>
<dbReference type="InterPro" id="IPR017245">
    <property type="entry name" value="BLOC-1_complex_su-3"/>
</dbReference>
<dbReference type="GeneID" id="136801307"/>
<evidence type="ECO:0000256" key="3">
    <source>
        <dbReference type="SAM" id="MobiDB-lite"/>
    </source>
</evidence>
<dbReference type="EnsemblMetazoa" id="CLYHEMT019180.1">
    <property type="protein sequence ID" value="CLYHEMP019180.1"/>
    <property type="gene ID" value="CLYHEMG019180"/>
</dbReference>
<evidence type="ECO:0000256" key="2">
    <source>
        <dbReference type="ARBA" id="ARBA00019581"/>
    </source>
</evidence>
<sequence length="191" mass="21708">MDAKATNILEGEASESDDEEISHNTFVNKPIPKTFNEFSKPSNEGPSSGVVVSGEASESDDEDDSTVNMMLTRNFPTLVSQQGLKEFEIQDEEGSVTIQEQKQTFESPFHRGIWERNFALRLGIVRHNVEEYQSIFSKLKNVIPHANRAQQHSQETLKAYRTMGENSKQINDQLEMLLRQTDIPRLKTSFS</sequence>
<dbReference type="PANTHER" id="PTHR31974">
    <property type="entry name" value="BIOGENESIS OF LYSOSOME-RELATED ORGANELLES COMPLEX 1 SUBUNIT 3"/>
    <property type="match status" value="1"/>
</dbReference>
<dbReference type="Proteomes" id="UP000594262">
    <property type="component" value="Unplaced"/>
</dbReference>
<dbReference type="Pfam" id="PF15753">
    <property type="entry name" value="BLOC1S3"/>
    <property type="match status" value="1"/>
</dbReference>
<keyword evidence="5" id="KW-1185">Reference proteome</keyword>
<dbReference type="AlphaFoldDB" id="A0A7M5X7R8"/>
<name>A0A7M5X7R8_9CNID</name>
<evidence type="ECO:0000256" key="1">
    <source>
        <dbReference type="ARBA" id="ARBA00008942"/>
    </source>
</evidence>
<feature type="compositionally biased region" description="Low complexity" evidence="3">
    <location>
        <begin position="42"/>
        <end position="56"/>
    </location>
</feature>
<dbReference type="GO" id="GO:0031083">
    <property type="term" value="C:BLOC-1 complex"/>
    <property type="evidence" value="ECO:0007669"/>
    <property type="project" value="TreeGrafter"/>
</dbReference>
<organism evidence="4 5">
    <name type="scientific">Clytia hemisphaerica</name>
    <dbReference type="NCBI Taxonomy" id="252671"/>
    <lineage>
        <taxon>Eukaryota</taxon>
        <taxon>Metazoa</taxon>
        <taxon>Cnidaria</taxon>
        <taxon>Hydrozoa</taxon>
        <taxon>Hydroidolina</taxon>
        <taxon>Leptothecata</taxon>
        <taxon>Obeliida</taxon>
        <taxon>Clytiidae</taxon>
        <taxon>Clytia</taxon>
    </lineage>
</organism>
<dbReference type="PANTHER" id="PTHR31974:SF2">
    <property type="entry name" value="BIOGENESIS OF LYSOSOME-RELATED ORGANELLES COMPLEX 1 SUBUNIT 3"/>
    <property type="match status" value="1"/>
</dbReference>
<feature type="region of interest" description="Disordered" evidence="3">
    <location>
        <begin position="1"/>
        <end position="65"/>
    </location>
</feature>